<dbReference type="Gene3D" id="3.90.76.10">
    <property type="entry name" value="Dipeptide-binding Protein, Domain 1"/>
    <property type="match status" value="1"/>
</dbReference>
<dbReference type="Gene3D" id="3.40.190.10">
    <property type="entry name" value="Periplasmic binding protein-like II"/>
    <property type="match status" value="1"/>
</dbReference>
<dbReference type="EMBL" id="JAUSQP010000001">
    <property type="protein sequence ID" value="MDP9802338.1"/>
    <property type="molecule type" value="Genomic_DNA"/>
</dbReference>
<evidence type="ECO:0000313" key="3">
    <source>
        <dbReference type="EMBL" id="MDP9802338.1"/>
    </source>
</evidence>
<feature type="domain" description="Solute-binding protein family 5" evidence="2">
    <location>
        <begin position="102"/>
        <end position="430"/>
    </location>
</feature>
<dbReference type="PIRSF" id="PIRSF002741">
    <property type="entry name" value="MppA"/>
    <property type="match status" value="1"/>
</dbReference>
<dbReference type="RefSeq" id="WP_307009695.1">
    <property type="nucleotide sequence ID" value="NZ_JAUSQP010000001.1"/>
</dbReference>
<protein>
    <submittedName>
        <fullName evidence="3">Peptide/nickel transport system substrate-binding protein</fullName>
    </submittedName>
</protein>
<name>A0ABD5AID7_ACICA</name>
<sequence>MTNQTFLLSRRKFLTQSLTALGGVSIVGSLSGCGPSPDHSTESKSASSATPKHGGVIRLGLIGGQQSGSLDPHLSASGSGITRGFAIYNKLWEWDENMLPRLALAEFAEPNHNASEWTIRLRKGLEFHHGKTITADDVIFSVKRLTDPKLASPFRNLVQWIDRDRIQKLDEYTVRIPFISTLPGFVALPETWVNFGGIVPTDFDPIHNPVGAGPYKVKEFIPGQRSVFTRFNNYFKPDKPYADSFEVIDFKDQVSRLNALLAGQIDVANAISPEYIKILEQAKHIQTIRSETNTHNSFDFNTQQAPFNDPRVRQAFRLIANREELVQRGLNGQGRIANDLYSPQDPTFLNLPQRQQNIAEAKNLLAQAGFKDGLSVELVTPVSSAQPALIFAEQAKQANVNIRVKQVDFATFNGPDRNKWQLSSNATNVGTPYLSTAVVNDAPISTTNRLNFKDPEYSELFFKALAEPDLAKRKIHLAQAQKIQHERGGMLIWGFSHTIDAAAKNIGGLAPEHTIFPTWRFEKLWKA</sequence>
<organism evidence="3 4">
    <name type="scientific">Acinetobacter calcoaceticus</name>
    <dbReference type="NCBI Taxonomy" id="471"/>
    <lineage>
        <taxon>Bacteria</taxon>
        <taxon>Pseudomonadati</taxon>
        <taxon>Pseudomonadota</taxon>
        <taxon>Gammaproteobacteria</taxon>
        <taxon>Moraxellales</taxon>
        <taxon>Moraxellaceae</taxon>
        <taxon>Acinetobacter</taxon>
        <taxon>Acinetobacter calcoaceticus/baumannii complex</taxon>
    </lineage>
</organism>
<accession>A0ABD5AID7</accession>
<dbReference type="InterPro" id="IPR039424">
    <property type="entry name" value="SBP_5"/>
</dbReference>
<dbReference type="Gene3D" id="3.10.105.10">
    <property type="entry name" value="Dipeptide-binding Protein, Domain 3"/>
    <property type="match status" value="1"/>
</dbReference>
<gene>
    <name evidence="3" type="ORF">J2771_000592</name>
</gene>
<dbReference type="CDD" id="cd08503">
    <property type="entry name" value="PBP2_NikA_DppA_OppA_like_17"/>
    <property type="match status" value="1"/>
</dbReference>
<dbReference type="SUPFAM" id="SSF53850">
    <property type="entry name" value="Periplasmic binding protein-like II"/>
    <property type="match status" value="1"/>
</dbReference>
<dbReference type="InterPro" id="IPR030678">
    <property type="entry name" value="Peptide/Ni-bd"/>
</dbReference>
<dbReference type="Proteomes" id="UP001240164">
    <property type="component" value="Unassembled WGS sequence"/>
</dbReference>
<evidence type="ECO:0000313" key="4">
    <source>
        <dbReference type="Proteomes" id="UP001240164"/>
    </source>
</evidence>
<comment type="caution">
    <text evidence="3">The sequence shown here is derived from an EMBL/GenBank/DDBJ whole genome shotgun (WGS) entry which is preliminary data.</text>
</comment>
<feature type="region of interest" description="Disordered" evidence="1">
    <location>
        <begin position="32"/>
        <end position="52"/>
    </location>
</feature>
<evidence type="ECO:0000256" key="1">
    <source>
        <dbReference type="SAM" id="MobiDB-lite"/>
    </source>
</evidence>
<reference evidence="3 4" key="1">
    <citation type="submission" date="2023-07" db="EMBL/GenBank/DDBJ databases">
        <title>Sorghum-associated microbial communities from plants grown in Nebraska, USA.</title>
        <authorList>
            <person name="Schachtman D."/>
        </authorList>
    </citation>
    <scope>NUCLEOTIDE SEQUENCE [LARGE SCALE GENOMIC DNA]</scope>
    <source>
        <strain evidence="3 4">CC146</strain>
    </source>
</reference>
<evidence type="ECO:0000259" key="2">
    <source>
        <dbReference type="Pfam" id="PF00496"/>
    </source>
</evidence>
<dbReference type="GO" id="GO:0030288">
    <property type="term" value="C:outer membrane-bounded periplasmic space"/>
    <property type="evidence" value="ECO:0007669"/>
    <property type="project" value="UniProtKB-ARBA"/>
</dbReference>
<proteinExistence type="predicted"/>
<dbReference type="AlphaFoldDB" id="A0ABD5AID7"/>
<dbReference type="InterPro" id="IPR000914">
    <property type="entry name" value="SBP_5_dom"/>
</dbReference>
<dbReference type="PANTHER" id="PTHR30290">
    <property type="entry name" value="PERIPLASMIC BINDING COMPONENT OF ABC TRANSPORTER"/>
    <property type="match status" value="1"/>
</dbReference>
<dbReference type="Pfam" id="PF00496">
    <property type="entry name" value="SBP_bac_5"/>
    <property type="match status" value="1"/>
</dbReference>